<name>A0A7S2SM77_9STRA</name>
<dbReference type="GO" id="GO:0032483">
    <property type="term" value="P:regulation of Rab protein signal transduction"/>
    <property type="evidence" value="ECO:0007669"/>
    <property type="project" value="TreeGrafter"/>
</dbReference>
<evidence type="ECO:0000313" key="4">
    <source>
        <dbReference type="EMBL" id="CAD9704208.1"/>
    </source>
</evidence>
<dbReference type="InterPro" id="IPR005112">
    <property type="entry name" value="dDENN_dom"/>
</dbReference>
<evidence type="ECO:0000259" key="2">
    <source>
        <dbReference type="PROSITE" id="PS50004"/>
    </source>
</evidence>
<dbReference type="InterPro" id="IPR001194">
    <property type="entry name" value="cDENN_dom"/>
</dbReference>
<dbReference type="CDD" id="cd00030">
    <property type="entry name" value="C2"/>
    <property type="match status" value="1"/>
</dbReference>
<dbReference type="Gene3D" id="3.30.450.200">
    <property type="match status" value="1"/>
</dbReference>
<feature type="region of interest" description="Disordered" evidence="1">
    <location>
        <begin position="1116"/>
        <end position="1179"/>
    </location>
</feature>
<feature type="region of interest" description="Disordered" evidence="1">
    <location>
        <begin position="1"/>
        <end position="85"/>
    </location>
</feature>
<protein>
    <recommendedName>
        <fullName evidence="5">C2 domain-containing protein</fullName>
    </recommendedName>
</protein>
<dbReference type="InterPro" id="IPR043153">
    <property type="entry name" value="DENN_C"/>
</dbReference>
<feature type="region of interest" description="Disordered" evidence="1">
    <location>
        <begin position="169"/>
        <end position="199"/>
    </location>
</feature>
<evidence type="ECO:0000259" key="3">
    <source>
        <dbReference type="PROSITE" id="PS50211"/>
    </source>
</evidence>
<dbReference type="PANTHER" id="PTHR12296:SF21">
    <property type="entry name" value="DENN DOMAIN-CONTAINING PROTEIN 3"/>
    <property type="match status" value="1"/>
</dbReference>
<feature type="region of interest" description="Disordered" evidence="1">
    <location>
        <begin position="219"/>
        <end position="255"/>
    </location>
</feature>
<dbReference type="Pfam" id="PF00168">
    <property type="entry name" value="C2"/>
    <property type="match status" value="1"/>
</dbReference>
<feature type="compositionally biased region" description="Polar residues" evidence="1">
    <location>
        <begin position="181"/>
        <end position="190"/>
    </location>
</feature>
<proteinExistence type="predicted"/>
<gene>
    <name evidence="4" type="ORF">QSP1433_LOCUS15621</name>
</gene>
<feature type="domain" description="UDENN" evidence="3">
    <location>
        <begin position="260"/>
        <end position="698"/>
    </location>
</feature>
<dbReference type="PROSITE" id="PS50211">
    <property type="entry name" value="DENN"/>
    <property type="match status" value="1"/>
</dbReference>
<dbReference type="SMART" id="SM00801">
    <property type="entry name" value="dDENN"/>
    <property type="match status" value="1"/>
</dbReference>
<dbReference type="PROSITE" id="PS50004">
    <property type="entry name" value="C2"/>
    <property type="match status" value="1"/>
</dbReference>
<dbReference type="InterPro" id="IPR037516">
    <property type="entry name" value="Tripartite_DENN"/>
</dbReference>
<feature type="region of interest" description="Disordered" evidence="1">
    <location>
        <begin position="850"/>
        <end position="885"/>
    </location>
</feature>
<sequence>MRLHVKVLQGQQLLRSPAERCKSARRSSGDGDPRKRKGSTMAKMRLFAGMSTSSRQLGDRRKGDDESSGGLSKSLPSVQNGKPFVTIKLKDKEERTRVGDDVSNCTWNEEFVFDVTGLWDEDEDQQDLELKIDVKDSAKIQSYGWASIPLGRLSGSNTIKQWYQLTRPEWSKADEEDDDSGNISVSSANLSEPEESTEISSLADESCGVLLLSIHFEDDDEDENTDASVCRSENASRNENGDTDGSPKPRIRSKPRTLPTRLADYVVLAKLGRDATEPALVERFPRTNHEDLHLPLQIELFIFAFEELNEGFGGDESSEKSDVAFFAFVHAPQGVPLYGYCLMFPSEGENTEEPSTSCLCIVSRLNNGDMFRDLLLEMYKEMTSVPVENDDERAEIRRRISHRLIFDIPMPLPGVLQVQFNISRNSDVFFECQLGKMGTCPSLTFSNGLDFMFKKLGVSKVIELWGAVMLEYKIVLHSQTRWMLSMATETLLALLYPFRWHHTYVSVLPAQLLECVQAPLPFIFGINSALVCEIPDIDLNDIILVDLDCGVVRKGSAVHSELLPAPEMRRLTRMLNCILARNPAKLDDPTYLDWNMVDDVVVPDEKVPSVQACFLECICQILQGYRECLFFLNQSMPVFNTPKFIERRGHDVPFYARFLETQAFEGFKEVQQSQILATFHAYFFRLRIRNRNREQYLALTAQKRYIQERRRAAKVDPDEDDFDGLIRNRGQPANIGIAKKREARNENVWLAQDRRRLITDVSGLEPLDVRVDDDGDSDATEEDETPSVVGKFISKCEEDTDSTSRDLRTIARCMNIEYGRLLQAVRDLRTVLGTQNFSEDRYPAALAALSDDEADSSGGSDVDQLSGPGSGKTKGTVSRRRRSSLAKVSGFDTDYGNQRSTRDRKAELVLQGCITKIFLNQAVPDDKLKACGEQFLLSKHARDLFILILYQPHHRISHSYGTKARGLREGAFKSLVFLCQSLIDSCTRKEDYSNARQMLELSQSYYLDRSLPAELPTQNALLKTFAGRNNSAAKTMLENRRRSQGDSKEQAIPVSPEDYLEAFIRDLPLWHSLLFWEDAFAEMLNMEFRKRVRSQSAADQEPGSSDLQLHRESSFKVGAQEPLTPSASTRPVTLGSTSRALRRMTTPPNELGNFVFNTEPDKGQKPNDQNTPSDSFGRHTNRTFQDVLFELATQTVYKMVGVGAPEMKARALVERLVTQHGLSAENEVTLGILIENISKAAKITSPFHS</sequence>
<organism evidence="4">
    <name type="scientific">Mucochytrium quahogii</name>
    <dbReference type="NCBI Taxonomy" id="96639"/>
    <lineage>
        <taxon>Eukaryota</taxon>
        <taxon>Sar</taxon>
        <taxon>Stramenopiles</taxon>
        <taxon>Bigyra</taxon>
        <taxon>Labyrinthulomycetes</taxon>
        <taxon>Thraustochytrida</taxon>
        <taxon>Thraustochytriidae</taxon>
        <taxon>Mucochytrium</taxon>
    </lineage>
</organism>
<feature type="compositionally biased region" description="Polar residues" evidence="1">
    <location>
        <begin position="1123"/>
        <end position="1139"/>
    </location>
</feature>
<accession>A0A7S2SM77</accession>
<evidence type="ECO:0000256" key="1">
    <source>
        <dbReference type="SAM" id="MobiDB-lite"/>
    </source>
</evidence>
<feature type="domain" description="C2" evidence="2">
    <location>
        <begin position="1"/>
        <end position="163"/>
    </location>
</feature>
<evidence type="ECO:0008006" key="5">
    <source>
        <dbReference type="Google" id="ProtNLM"/>
    </source>
</evidence>
<dbReference type="SMART" id="SM00799">
    <property type="entry name" value="DENN"/>
    <property type="match status" value="1"/>
</dbReference>
<dbReference type="InterPro" id="IPR051696">
    <property type="entry name" value="DENN_Domain_GEFs"/>
</dbReference>
<dbReference type="InterPro" id="IPR035892">
    <property type="entry name" value="C2_domain_sf"/>
</dbReference>
<dbReference type="SMART" id="SM00239">
    <property type="entry name" value="C2"/>
    <property type="match status" value="1"/>
</dbReference>
<feature type="compositionally biased region" description="Acidic residues" evidence="1">
    <location>
        <begin position="773"/>
        <end position="785"/>
    </location>
</feature>
<dbReference type="Gene3D" id="3.40.50.11500">
    <property type="match status" value="1"/>
</dbReference>
<dbReference type="EMBL" id="HBHK01024860">
    <property type="protein sequence ID" value="CAD9704208.1"/>
    <property type="molecule type" value="Transcribed_RNA"/>
</dbReference>
<feature type="compositionally biased region" description="Polar residues" evidence="1">
    <location>
        <begin position="69"/>
        <end position="80"/>
    </location>
</feature>
<dbReference type="PANTHER" id="PTHR12296">
    <property type="entry name" value="DENN DOMAIN-CONTAINING PROTEIN 4"/>
    <property type="match status" value="1"/>
</dbReference>
<dbReference type="GO" id="GO:0031410">
    <property type="term" value="C:cytoplasmic vesicle"/>
    <property type="evidence" value="ECO:0007669"/>
    <property type="project" value="TreeGrafter"/>
</dbReference>
<dbReference type="InterPro" id="IPR000008">
    <property type="entry name" value="C2_dom"/>
</dbReference>
<dbReference type="Pfam" id="PF02141">
    <property type="entry name" value="DENN"/>
    <property type="match status" value="1"/>
</dbReference>
<feature type="region of interest" description="Disordered" evidence="1">
    <location>
        <begin position="769"/>
        <end position="788"/>
    </location>
</feature>
<reference evidence="4" key="1">
    <citation type="submission" date="2021-01" db="EMBL/GenBank/DDBJ databases">
        <authorList>
            <person name="Corre E."/>
            <person name="Pelletier E."/>
            <person name="Niang G."/>
            <person name="Scheremetjew M."/>
            <person name="Finn R."/>
            <person name="Kale V."/>
            <person name="Holt S."/>
            <person name="Cochrane G."/>
            <person name="Meng A."/>
            <person name="Brown T."/>
            <person name="Cohen L."/>
        </authorList>
    </citation>
    <scope>NUCLEOTIDE SEQUENCE</scope>
    <source>
        <strain evidence="4">NY070348D</strain>
    </source>
</reference>
<dbReference type="SUPFAM" id="SSF49562">
    <property type="entry name" value="C2 domain (Calcium/lipid-binding domain, CaLB)"/>
    <property type="match status" value="1"/>
</dbReference>
<dbReference type="AlphaFoldDB" id="A0A7S2SM77"/>
<feature type="compositionally biased region" description="Basic and acidic residues" evidence="1">
    <location>
        <begin position="17"/>
        <end position="33"/>
    </location>
</feature>
<dbReference type="Gene3D" id="2.60.40.150">
    <property type="entry name" value="C2 domain"/>
    <property type="match status" value="1"/>
</dbReference>